<dbReference type="RefSeq" id="WP_207139925.1">
    <property type="nucleotide sequence ID" value="NZ_JAEKJZ010000001.1"/>
</dbReference>
<evidence type="ECO:0000256" key="2">
    <source>
        <dbReference type="ARBA" id="ARBA00013346"/>
    </source>
</evidence>
<dbReference type="Gene3D" id="3.40.50.150">
    <property type="entry name" value="Vaccinia Virus protein VP39"/>
    <property type="match status" value="1"/>
</dbReference>
<accession>A0A939EC11</accession>
<organism evidence="4 5">
    <name type="scientific">Roseibium aggregatum</name>
    <dbReference type="NCBI Taxonomy" id="187304"/>
    <lineage>
        <taxon>Bacteria</taxon>
        <taxon>Pseudomonadati</taxon>
        <taxon>Pseudomonadota</taxon>
        <taxon>Alphaproteobacteria</taxon>
        <taxon>Hyphomicrobiales</taxon>
        <taxon>Stappiaceae</taxon>
        <taxon>Roseibium</taxon>
    </lineage>
</organism>
<dbReference type="PANTHER" id="PTHR11579">
    <property type="entry name" value="PROTEIN-L-ISOASPARTATE O-METHYLTRANSFERASE"/>
    <property type="match status" value="1"/>
</dbReference>
<dbReference type="InterPro" id="IPR029063">
    <property type="entry name" value="SAM-dependent_MTases_sf"/>
</dbReference>
<dbReference type="EMBL" id="JAEKJZ010000001">
    <property type="protein sequence ID" value="MBN9670442.1"/>
    <property type="molecule type" value="Genomic_DNA"/>
</dbReference>
<evidence type="ECO:0000256" key="1">
    <source>
        <dbReference type="ARBA" id="ARBA00005369"/>
    </source>
</evidence>
<reference evidence="4" key="1">
    <citation type="submission" date="2020-12" db="EMBL/GenBank/DDBJ databases">
        <title>Oil enriched cultivation method for isolating marine PHA-producing bacteria.</title>
        <authorList>
            <person name="Zheng W."/>
            <person name="Yu S."/>
            <person name="Huang Y."/>
        </authorList>
    </citation>
    <scope>NUCLEOTIDE SEQUENCE</scope>
    <source>
        <strain evidence="4">SY-2-12</strain>
    </source>
</reference>
<comment type="similarity">
    <text evidence="1">Belongs to the methyltransferase superfamily. L-isoaspartyl/D-aspartyl protein methyltransferase family.</text>
</comment>
<dbReference type="GO" id="GO:0004719">
    <property type="term" value="F:protein-L-isoaspartate (D-aspartate) O-methyltransferase activity"/>
    <property type="evidence" value="ECO:0007669"/>
    <property type="project" value="InterPro"/>
</dbReference>
<dbReference type="CDD" id="cd02440">
    <property type="entry name" value="AdoMet_MTases"/>
    <property type="match status" value="1"/>
</dbReference>
<protein>
    <recommendedName>
        <fullName evidence="2">Protein-L-isoaspartate O-methyltransferase</fullName>
    </recommendedName>
    <alternativeName>
        <fullName evidence="3">Protein L-isoaspartyl methyltransferase</fullName>
    </alternativeName>
</protein>
<dbReference type="AlphaFoldDB" id="A0A939EC11"/>
<proteinExistence type="inferred from homology"/>
<evidence type="ECO:0000313" key="4">
    <source>
        <dbReference type="EMBL" id="MBN9670442.1"/>
    </source>
</evidence>
<dbReference type="PANTHER" id="PTHR11579:SF18">
    <property type="entry name" value="PROTEIN-L-ISOASPARTATE O-METHYLTRANSFERASE"/>
    <property type="match status" value="1"/>
</dbReference>
<evidence type="ECO:0000313" key="5">
    <source>
        <dbReference type="Proteomes" id="UP000664096"/>
    </source>
</evidence>
<dbReference type="GO" id="GO:0005737">
    <property type="term" value="C:cytoplasm"/>
    <property type="evidence" value="ECO:0007669"/>
    <property type="project" value="TreeGrafter"/>
</dbReference>
<dbReference type="InterPro" id="IPR000682">
    <property type="entry name" value="PCMT"/>
</dbReference>
<comment type="caution">
    <text evidence="4">The sequence shown here is derived from an EMBL/GenBank/DDBJ whole genome shotgun (WGS) entry which is preliminary data.</text>
</comment>
<name>A0A939EC11_9HYPH</name>
<dbReference type="Proteomes" id="UP000664096">
    <property type="component" value="Unassembled WGS sequence"/>
</dbReference>
<evidence type="ECO:0000256" key="3">
    <source>
        <dbReference type="ARBA" id="ARBA00030757"/>
    </source>
</evidence>
<gene>
    <name evidence="4" type="ORF">JF539_08850</name>
</gene>
<sequence>MTDFNQSRRKMVDNQLRTNDVTDHRILDAMELVPRERFVPASKKAVAYIDEDLPIGAAESGRVLMKPHIFAKLVQLAELREDDVVLVVGAGTGYSAAVLSRLAASVVALEENPELAKAAGELLIDLGIENAVVVEGPLVEGYSAEGPYDAILVDGAVEVLPEALTRQLKPEGRLAVIEGLGGAGVARLYQKSGDAVSARFGFNASVALLPEFAKTKEFVF</sequence>
<dbReference type="SUPFAM" id="SSF53335">
    <property type="entry name" value="S-adenosyl-L-methionine-dependent methyltransferases"/>
    <property type="match status" value="1"/>
</dbReference>
<dbReference type="Pfam" id="PF01135">
    <property type="entry name" value="PCMT"/>
    <property type="match status" value="1"/>
</dbReference>